<keyword evidence="3" id="KW-1185">Reference proteome</keyword>
<reference evidence="3" key="1">
    <citation type="journal article" date="2017" name="Genome Biol.">
        <title>Comparative genomics reveals high biological diversity and specific adaptations in the industrially and medically important fungal genus Aspergillus.</title>
        <authorList>
            <person name="de Vries R.P."/>
            <person name="Riley R."/>
            <person name="Wiebenga A."/>
            <person name="Aguilar-Osorio G."/>
            <person name="Amillis S."/>
            <person name="Uchima C.A."/>
            <person name="Anderluh G."/>
            <person name="Asadollahi M."/>
            <person name="Askin M."/>
            <person name="Barry K."/>
            <person name="Battaglia E."/>
            <person name="Bayram O."/>
            <person name="Benocci T."/>
            <person name="Braus-Stromeyer S.A."/>
            <person name="Caldana C."/>
            <person name="Canovas D."/>
            <person name="Cerqueira G.C."/>
            <person name="Chen F."/>
            <person name="Chen W."/>
            <person name="Choi C."/>
            <person name="Clum A."/>
            <person name="Dos Santos R.A."/>
            <person name="Damasio A.R."/>
            <person name="Diallinas G."/>
            <person name="Emri T."/>
            <person name="Fekete E."/>
            <person name="Flipphi M."/>
            <person name="Freyberg S."/>
            <person name="Gallo A."/>
            <person name="Gournas C."/>
            <person name="Habgood R."/>
            <person name="Hainaut M."/>
            <person name="Harispe M.L."/>
            <person name="Henrissat B."/>
            <person name="Hilden K.S."/>
            <person name="Hope R."/>
            <person name="Hossain A."/>
            <person name="Karabika E."/>
            <person name="Karaffa L."/>
            <person name="Karanyi Z."/>
            <person name="Krasevec N."/>
            <person name="Kuo A."/>
            <person name="Kusch H."/>
            <person name="LaButti K."/>
            <person name="Lagendijk E.L."/>
            <person name="Lapidus A."/>
            <person name="Levasseur A."/>
            <person name="Lindquist E."/>
            <person name="Lipzen A."/>
            <person name="Logrieco A.F."/>
            <person name="MacCabe A."/>
            <person name="Maekelae M.R."/>
            <person name="Malavazi I."/>
            <person name="Melin P."/>
            <person name="Meyer V."/>
            <person name="Mielnichuk N."/>
            <person name="Miskei M."/>
            <person name="Molnar A.P."/>
            <person name="Mule G."/>
            <person name="Ngan C.Y."/>
            <person name="Orejas M."/>
            <person name="Orosz E."/>
            <person name="Ouedraogo J.P."/>
            <person name="Overkamp K.M."/>
            <person name="Park H.-S."/>
            <person name="Perrone G."/>
            <person name="Piumi F."/>
            <person name="Punt P.J."/>
            <person name="Ram A.F."/>
            <person name="Ramon A."/>
            <person name="Rauscher S."/>
            <person name="Record E."/>
            <person name="Riano-Pachon D.M."/>
            <person name="Robert V."/>
            <person name="Roehrig J."/>
            <person name="Ruller R."/>
            <person name="Salamov A."/>
            <person name="Salih N.S."/>
            <person name="Samson R.A."/>
            <person name="Sandor E."/>
            <person name="Sanguinetti M."/>
            <person name="Schuetze T."/>
            <person name="Sepcic K."/>
            <person name="Shelest E."/>
            <person name="Sherlock G."/>
            <person name="Sophianopoulou V."/>
            <person name="Squina F.M."/>
            <person name="Sun H."/>
            <person name="Susca A."/>
            <person name="Todd R.B."/>
            <person name="Tsang A."/>
            <person name="Unkles S.E."/>
            <person name="van de Wiele N."/>
            <person name="van Rossen-Uffink D."/>
            <person name="Oliveira J.V."/>
            <person name="Vesth T.C."/>
            <person name="Visser J."/>
            <person name="Yu J.-H."/>
            <person name="Zhou M."/>
            <person name="Andersen M.R."/>
            <person name="Archer D.B."/>
            <person name="Baker S.E."/>
            <person name="Benoit I."/>
            <person name="Brakhage A.A."/>
            <person name="Braus G.H."/>
            <person name="Fischer R."/>
            <person name="Frisvad J.C."/>
            <person name="Goldman G.H."/>
            <person name="Houbraken J."/>
            <person name="Oakley B."/>
            <person name="Pocsi I."/>
            <person name="Scazzocchio C."/>
            <person name="Seiboth B."/>
            <person name="vanKuyk P.A."/>
            <person name="Wortman J."/>
            <person name="Dyer P.S."/>
            <person name="Grigoriev I.V."/>
        </authorList>
    </citation>
    <scope>NUCLEOTIDE SEQUENCE [LARGE SCALE GENOMIC DNA]</scope>
    <source>
        <strain evidence="3">CBS 516.65</strain>
    </source>
</reference>
<protein>
    <recommendedName>
        <fullName evidence="1">Bulb-type lectin domain-containing protein</fullName>
    </recommendedName>
</protein>
<sequence length="117" mass="13243">MPHTHNTLGNDEWLLKGNSLWSENGVYEFRMQQDGKIVVYENGNPKWQNTKQQRSDVKGVRMQADGNLVIYTDNNEAVWHSNTAPKNDVVLIIQNDGNLVLYEGNPVWATSTTPSAQ</sequence>
<feature type="domain" description="Bulb-type lectin" evidence="1">
    <location>
        <begin position="5"/>
        <end position="114"/>
    </location>
</feature>
<dbReference type="RefSeq" id="XP_022395298.1">
    <property type="nucleotide sequence ID" value="XM_022548003.1"/>
</dbReference>
<dbReference type="VEuPathDB" id="FungiDB:ASPGLDRAFT_53532"/>
<organism evidence="2 3">
    <name type="scientific">Aspergillus glaucus CBS 516.65</name>
    <dbReference type="NCBI Taxonomy" id="1160497"/>
    <lineage>
        <taxon>Eukaryota</taxon>
        <taxon>Fungi</taxon>
        <taxon>Dikarya</taxon>
        <taxon>Ascomycota</taxon>
        <taxon>Pezizomycotina</taxon>
        <taxon>Eurotiomycetes</taxon>
        <taxon>Eurotiomycetidae</taxon>
        <taxon>Eurotiales</taxon>
        <taxon>Aspergillaceae</taxon>
        <taxon>Aspergillus</taxon>
        <taxon>Aspergillus subgen. Aspergillus</taxon>
    </lineage>
</organism>
<dbReference type="SMART" id="SM00108">
    <property type="entry name" value="B_lectin"/>
    <property type="match status" value="1"/>
</dbReference>
<gene>
    <name evidence="2" type="ORF">ASPGLDRAFT_53532</name>
</gene>
<name>A0A1L9V3V4_ASPGL</name>
<dbReference type="SUPFAM" id="SSF51110">
    <property type="entry name" value="alpha-D-mannose-specific plant lectins"/>
    <property type="match status" value="1"/>
</dbReference>
<accession>A0A1L9V3V4</accession>
<dbReference type="InterPro" id="IPR001480">
    <property type="entry name" value="Bulb-type_lectin_dom"/>
</dbReference>
<evidence type="ECO:0000313" key="2">
    <source>
        <dbReference type="EMBL" id="OJJ78600.1"/>
    </source>
</evidence>
<proteinExistence type="predicted"/>
<evidence type="ECO:0000313" key="3">
    <source>
        <dbReference type="Proteomes" id="UP000184300"/>
    </source>
</evidence>
<dbReference type="OrthoDB" id="1884773at2759"/>
<dbReference type="GeneID" id="34464264"/>
<dbReference type="PROSITE" id="PS50927">
    <property type="entry name" value="BULB_LECTIN"/>
    <property type="match status" value="1"/>
</dbReference>
<dbReference type="EMBL" id="KV878932">
    <property type="protein sequence ID" value="OJJ78600.1"/>
    <property type="molecule type" value="Genomic_DNA"/>
</dbReference>
<dbReference type="InterPro" id="IPR036426">
    <property type="entry name" value="Bulb-type_lectin_dom_sf"/>
</dbReference>
<dbReference type="Proteomes" id="UP000184300">
    <property type="component" value="Unassembled WGS sequence"/>
</dbReference>
<evidence type="ECO:0000259" key="1">
    <source>
        <dbReference type="PROSITE" id="PS50927"/>
    </source>
</evidence>
<dbReference type="AlphaFoldDB" id="A0A1L9V3V4"/>
<dbReference type="Gene3D" id="2.90.10.10">
    <property type="entry name" value="Bulb-type lectin domain"/>
    <property type="match status" value="3"/>
</dbReference>